<dbReference type="Proteomes" id="UP000184330">
    <property type="component" value="Unassembled WGS sequence"/>
</dbReference>
<name>A0A1L7WIS2_9HELO</name>
<accession>A0A1L7WIS2</accession>
<feature type="signal peptide" evidence="1">
    <location>
        <begin position="1"/>
        <end position="19"/>
    </location>
</feature>
<proteinExistence type="predicted"/>
<keyword evidence="1" id="KW-0732">Signal</keyword>
<dbReference type="OrthoDB" id="4331875at2759"/>
<evidence type="ECO:0000313" key="2">
    <source>
        <dbReference type="EMBL" id="CZR52672.1"/>
    </source>
</evidence>
<feature type="chain" id="PRO_5012092157" evidence="1">
    <location>
        <begin position="20"/>
        <end position="267"/>
    </location>
</feature>
<protein>
    <submittedName>
        <fullName evidence="2">Uncharacterized protein</fullName>
    </submittedName>
</protein>
<dbReference type="STRING" id="576137.A0A1L7WIS2"/>
<evidence type="ECO:0000256" key="1">
    <source>
        <dbReference type="SAM" id="SignalP"/>
    </source>
</evidence>
<organism evidence="2 3">
    <name type="scientific">Phialocephala subalpina</name>
    <dbReference type="NCBI Taxonomy" id="576137"/>
    <lineage>
        <taxon>Eukaryota</taxon>
        <taxon>Fungi</taxon>
        <taxon>Dikarya</taxon>
        <taxon>Ascomycota</taxon>
        <taxon>Pezizomycotina</taxon>
        <taxon>Leotiomycetes</taxon>
        <taxon>Helotiales</taxon>
        <taxon>Mollisiaceae</taxon>
        <taxon>Phialocephala</taxon>
        <taxon>Phialocephala fortinii species complex</taxon>
    </lineage>
</organism>
<dbReference type="AlphaFoldDB" id="A0A1L7WIS2"/>
<reference evidence="2 3" key="1">
    <citation type="submission" date="2016-03" db="EMBL/GenBank/DDBJ databases">
        <authorList>
            <person name="Ploux O."/>
        </authorList>
    </citation>
    <scope>NUCLEOTIDE SEQUENCE [LARGE SCALE GENOMIC DNA]</scope>
    <source>
        <strain evidence="2 3">UAMH 11012</strain>
    </source>
</reference>
<keyword evidence="3" id="KW-1185">Reference proteome</keyword>
<gene>
    <name evidence="2" type="ORF">PAC_02549</name>
</gene>
<dbReference type="EMBL" id="FJOG01000003">
    <property type="protein sequence ID" value="CZR52672.1"/>
    <property type="molecule type" value="Genomic_DNA"/>
</dbReference>
<evidence type="ECO:0000313" key="3">
    <source>
        <dbReference type="Proteomes" id="UP000184330"/>
    </source>
</evidence>
<sequence>MRTLNVVLALGALLPLSSAMFSIRALNDPVQQYLTRMCYPLFSNATRQASLQLTALTSVSSLANSPFPCEQSLYLRQVCTANGTTANDFLAEQQCLCNGSYFTAHAGCDDCYLAHGYQDYTAEESTRNISSLSVAECAPTPPFQPFSNLVSSVNITSQSLSPSLTLGDDRFPNMTAVSNYFTETASATPGSITGSATARLTSWTNYSGIRYTPTSIPPNSGTGSATVASGITPTLVGTSKSTGAAATRGVGIVGGILAAGVGVVAML</sequence>